<dbReference type="CDD" id="cd02000">
    <property type="entry name" value="TPP_E1_PDC_ADC_BCADC"/>
    <property type="match status" value="1"/>
</dbReference>
<reference evidence="9" key="1">
    <citation type="submission" date="2016-07" db="EMBL/GenBank/DDBJ databases">
        <authorList>
            <person name="Florea S."/>
            <person name="Webb J.S."/>
            <person name="Jaromczyk J."/>
            <person name="Schardl C.L."/>
        </authorList>
    </citation>
    <scope>NUCLEOTIDE SEQUENCE [LARGE SCALE GENOMIC DNA]</scope>
    <source>
        <strain evidence="9">IPBSL-7</strain>
    </source>
</reference>
<dbReference type="Pfam" id="PF02780">
    <property type="entry name" value="Transketolase_C"/>
    <property type="match status" value="1"/>
</dbReference>
<keyword evidence="3" id="KW-0816">Tricarboxylic acid cycle</keyword>
<dbReference type="Gene3D" id="3.40.50.920">
    <property type="match status" value="1"/>
</dbReference>
<dbReference type="InterPro" id="IPR033248">
    <property type="entry name" value="Transketolase_C"/>
</dbReference>
<dbReference type="AlphaFoldDB" id="A0A1C0AM76"/>
<dbReference type="InterPro" id="IPR001017">
    <property type="entry name" value="DH_E1"/>
</dbReference>
<protein>
    <recommendedName>
        <fullName evidence="2">dihydrolipoyllysine-residue succinyltransferase</fullName>
        <ecNumber evidence="2">2.3.1.61</ecNumber>
    </recommendedName>
</protein>
<dbReference type="PANTHER" id="PTHR43257:SF2">
    <property type="entry name" value="PYRUVATE DEHYDROGENASE E1 COMPONENT SUBUNIT BETA"/>
    <property type="match status" value="1"/>
</dbReference>
<keyword evidence="4" id="KW-0560">Oxidoreductase</keyword>
<dbReference type="InterPro" id="IPR029061">
    <property type="entry name" value="THDP-binding"/>
</dbReference>
<keyword evidence="5" id="KW-0786">Thiamine pyrophosphate</keyword>
<keyword evidence="9" id="KW-1185">Reference proteome</keyword>
<evidence type="ECO:0000256" key="2">
    <source>
        <dbReference type="ARBA" id="ARBA00012945"/>
    </source>
</evidence>
<organism evidence="8 9">
    <name type="scientific">Tessaracoccus lapidicaptus</name>
    <dbReference type="NCBI Taxonomy" id="1427523"/>
    <lineage>
        <taxon>Bacteria</taxon>
        <taxon>Bacillati</taxon>
        <taxon>Actinomycetota</taxon>
        <taxon>Actinomycetes</taxon>
        <taxon>Propionibacteriales</taxon>
        <taxon>Propionibacteriaceae</taxon>
        <taxon>Tessaracoccus</taxon>
    </lineage>
</organism>
<evidence type="ECO:0000256" key="5">
    <source>
        <dbReference type="ARBA" id="ARBA00023052"/>
    </source>
</evidence>
<dbReference type="SMART" id="SM00861">
    <property type="entry name" value="Transket_pyr"/>
    <property type="match status" value="1"/>
</dbReference>
<dbReference type="Pfam" id="PF02779">
    <property type="entry name" value="Transket_pyr"/>
    <property type="match status" value="1"/>
</dbReference>
<dbReference type="InterPro" id="IPR005475">
    <property type="entry name" value="Transketolase-like_Pyr-bd"/>
</dbReference>
<accession>A0A1C0AM76</accession>
<dbReference type="Proteomes" id="UP000093501">
    <property type="component" value="Unassembled WGS sequence"/>
</dbReference>
<evidence type="ECO:0000256" key="6">
    <source>
        <dbReference type="ARBA" id="ARBA00051911"/>
    </source>
</evidence>
<dbReference type="EMBL" id="MBQD01000021">
    <property type="protein sequence ID" value="OCL33796.1"/>
    <property type="molecule type" value="Genomic_DNA"/>
</dbReference>
<evidence type="ECO:0000256" key="1">
    <source>
        <dbReference type="ARBA" id="ARBA00001964"/>
    </source>
</evidence>
<dbReference type="GO" id="GO:0006099">
    <property type="term" value="P:tricarboxylic acid cycle"/>
    <property type="evidence" value="ECO:0007669"/>
    <property type="project" value="UniProtKB-KW"/>
</dbReference>
<evidence type="ECO:0000256" key="4">
    <source>
        <dbReference type="ARBA" id="ARBA00023002"/>
    </source>
</evidence>
<evidence type="ECO:0000313" key="9">
    <source>
        <dbReference type="Proteomes" id="UP000093501"/>
    </source>
</evidence>
<dbReference type="Gene3D" id="3.40.50.970">
    <property type="match status" value="2"/>
</dbReference>
<evidence type="ECO:0000313" key="8">
    <source>
        <dbReference type="EMBL" id="OCL33796.1"/>
    </source>
</evidence>
<feature type="domain" description="Transketolase-like pyrimidine-binding" evidence="7">
    <location>
        <begin position="472"/>
        <end position="645"/>
    </location>
</feature>
<sequence length="819" mass="89699">MPRNLIVHPSNVRSASSITAPEIPVNQYRPDFAAELERYGKQGLIDILHDMIAVRQFETMLNSIKTTGAWNGVEYNHRGPAHLSIGQESAVVGQASQLDPTDFVFGSHRSHGEILAKCYSAARKLDPAELEKIMREFLDGETLGFAEKVEHDGLLDLAENFILYGTVAETFARKAGFNRGLGGSMHAFFAPFGSMPNNAIVGGSADIATGSALFKRVNQQPGIVIANIGDASMGCGPVWEAMMFSAMDQYRTLWTHGVEGNPPIWFNFFNNFYGMGGQTSGETMGYDILARVGAGVNPEAMHAERVDGLNPLAVADAVARKREILESGRGPVLTDTITYRFSGHSPSDASSYRTRDEVELWESHDGLKNYAAYLVENKVLSQGEVDDIQATFDERLTKIIAIATKDEESSPRVGMDFIETVMYSNGNVEAMADGEPQLLEPLAENARVKSLKNKVRKATDENGKPVSKAKAYSYRDAIFEAVAHRFATDPTMAGWGEENRDWGGAFAVYRGLTELLPYHRLFNSPISEAAIIGAGVGYALSGGRAIVELMYCDFLGRAGDEIFNQAAKWQSMSAGLLTMPLVMRVSVGSKYGAQHSQDWSALVAHMPGLKVYYPATPYDAKGMMNLALRGTDPVMFFESQLLYDVAEQFEADGVPEGYYEVPEGEPVVRREGTDLTIAVIGPTLYRVMETADLLQEKYGISTEVIDLRFIAPLNLDPIVESVKKTGRLVLTSDAVDRGSFLHNVASQIQTLAFDHLDAPVTVVGSRNAITPAAELEKEFFPQPEWLVDAIHERILPLAGHVPTTNQTVAELARRSRQGV</sequence>
<dbReference type="SUPFAM" id="SSF52518">
    <property type="entry name" value="Thiamin diphosphate-binding fold (THDP-binding)"/>
    <property type="match status" value="2"/>
</dbReference>
<evidence type="ECO:0000256" key="3">
    <source>
        <dbReference type="ARBA" id="ARBA00022532"/>
    </source>
</evidence>
<comment type="catalytic activity">
    <reaction evidence="6">
        <text>N(6)-[(R)-lipoyl]-L-lysyl-[protein] + 2-oxoglutarate + H(+) = N(6)-[(R)-S(8)-succinyldihydrolipoyl]-L-lysyl-[protein] + CO2</text>
        <dbReference type="Rhea" id="RHEA:12188"/>
        <dbReference type="Rhea" id="RHEA-COMP:10474"/>
        <dbReference type="Rhea" id="RHEA-COMP:20092"/>
        <dbReference type="ChEBI" id="CHEBI:15378"/>
        <dbReference type="ChEBI" id="CHEBI:16526"/>
        <dbReference type="ChEBI" id="CHEBI:16810"/>
        <dbReference type="ChEBI" id="CHEBI:83099"/>
        <dbReference type="ChEBI" id="CHEBI:83120"/>
        <dbReference type="EC" id="1.2.4.2"/>
    </reaction>
</comment>
<evidence type="ECO:0000259" key="7">
    <source>
        <dbReference type="SMART" id="SM00861"/>
    </source>
</evidence>
<dbReference type="InterPro" id="IPR009014">
    <property type="entry name" value="Transketo_C/PFOR_II"/>
</dbReference>
<dbReference type="SUPFAM" id="SSF52922">
    <property type="entry name" value="TK C-terminal domain-like"/>
    <property type="match status" value="1"/>
</dbReference>
<dbReference type="GO" id="GO:0004591">
    <property type="term" value="F:oxoglutarate dehydrogenase (succinyl-transferring) activity"/>
    <property type="evidence" value="ECO:0007669"/>
    <property type="project" value="UniProtKB-EC"/>
</dbReference>
<dbReference type="GO" id="GO:0000287">
    <property type="term" value="F:magnesium ion binding"/>
    <property type="evidence" value="ECO:0007669"/>
    <property type="project" value="UniProtKB-ARBA"/>
</dbReference>
<dbReference type="PANTHER" id="PTHR43257">
    <property type="entry name" value="PYRUVATE DEHYDROGENASE E1 COMPONENT BETA SUBUNIT"/>
    <property type="match status" value="1"/>
</dbReference>
<proteinExistence type="predicted"/>
<dbReference type="Pfam" id="PF00676">
    <property type="entry name" value="E1_dh"/>
    <property type="match status" value="1"/>
</dbReference>
<dbReference type="GO" id="GO:0004149">
    <property type="term" value="F:dihydrolipoyllysine-residue succinyltransferase activity"/>
    <property type="evidence" value="ECO:0007669"/>
    <property type="project" value="UniProtKB-EC"/>
</dbReference>
<gene>
    <name evidence="8" type="ORF">BCR15_03925</name>
</gene>
<dbReference type="RefSeq" id="WP_068751554.1">
    <property type="nucleotide sequence ID" value="NZ_MBQD01000021.1"/>
</dbReference>
<dbReference type="EC" id="2.3.1.61" evidence="2"/>
<comment type="cofactor">
    <cofactor evidence="1">
        <name>thiamine diphosphate</name>
        <dbReference type="ChEBI" id="CHEBI:58937"/>
    </cofactor>
</comment>
<name>A0A1C0AM76_9ACTN</name>
<comment type="caution">
    <text evidence="8">The sequence shown here is derived from an EMBL/GenBank/DDBJ whole genome shotgun (WGS) entry which is preliminary data.</text>
</comment>